<organism evidence="2 3">
    <name type="scientific">Zafaria cholistanensis</name>
    <dbReference type="NCBI Taxonomy" id="1682741"/>
    <lineage>
        <taxon>Bacteria</taxon>
        <taxon>Bacillati</taxon>
        <taxon>Actinomycetota</taxon>
        <taxon>Actinomycetes</taxon>
        <taxon>Micrococcales</taxon>
        <taxon>Micrococcaceae</taxon>
        <taxon>Zafaria</taxon>
    </lineage>
</organism>
<reference evidence="2 3" key="1">
    <citation type="submission" date="2019-09" db="EMBL/GenBank/DDBJ databases">
        <title>Arthrobacter zafarii sp. nov., a moderately thermotolerant and halotolerant actinobacterium isolated from Cholistan desert soil of Pakistan.</title>
        <authorList>
            <person name="Amin A."/>
            <person name="Ahmed I."/>
            <person name="Khalid N."/>
            <person name="Schumann P."/>
            <person name="Busse H.J."/>
            <person name="Khan I.U."/>
            <person name="Li S."/>
            <person name="Li W.J."/>
        </authorList>
    </citation>
    <scope>NUCLEOTIDE SEQUENCE [LARGE SCALE GENOMIC DNA]</scope>
    <source>
        <strain evidence="2 3">NCCP-1664</strain>
    </source>
</reference>
<gene>
    <name evidence="2" type="ORF">NCCP1664_21850</name>
</gene>
<dbReference type="OrthoDB" id="4954603at2"/>
<comment type="caution">
    <text evidence="2">The sequence shown here is derived from an EMBL/GenBank/DDBJ whole genome shotgun (WGS) entry which is preliminary data.</text>
</comment>
<proteinExistence type="predicted"/>
<dbReference type="AlphaFoldDB" id="A0A5A7NSA0"/>
<name>A0A5A7NSA0_9MICC</name>
<dbReference type="Proteomes" id="UP000325307">
    <property type="component" value="Unassembled WGS sequence"/>
</dbReference>
<accession>A0A5A7NSA0</accession>
<feature type="transmembrane region" description="Helical" evidence="1">
    <location>
        <begin position="50"/>
        <end position="72"/>
    </location>
</feature>
<keyword evidence="1" id="KW-0812">Transmembrane</keyword>
<dbReference type="EMBL" id="BKDJ01000011">
    <property type="protein sequence ID" value="GER23690.1"/>
    <property type="molecule type" value="Genomic_DNA"/>
</dbReference>
<feature type="transmembrane region" description="Helical" evidence="1">
    <location>
        <begin position="20"/>
        <end position="44"/>
    </location>
</feature>
<keyword evidence="1" id="KW-1133">Transmembrane helix</keyword>
<sequence>MQSLGSNPGTPSNGAPGKSLTLSASTLSLAVMVTVFLVAVVFAANQNDVIGWFVVIISLGWLLLSAFLVFGLRRGAKAVGKQLQQATVGLAARGDSSAPVVVNEATSARDLKLDHSFKIVLVQAGVIKEYLPQEGAEAREMVARALETIEITASNARDLMKPSGGAKPMSGEIID</sequence>
<evidence type="ECO:0000313" key="3">
    <source>
        <dbReference type="Proteomes" id="UP000325307"/>
    </source>
</evidence>
<protein>
    <submittedName>
        <fullName evidence="2">Uncharacterized protein</fullName>
    </submittedName>
</protein>
<evidence type="ECO:0000256" key="1">
    <source>
        <dbReference type="SAM" id="Phobius"/>
    </source>
</evidence>
<keyword evidence="1" id="KW-0472">Membrane</keyword>
<keyword evidence="3" id="KW-1185">Reference proteome</keyword>
<dbReference type="RefSeq" id="WP_149957288.1">
    <property type="nucleotide sequence ID" value="NZ_BKDJ01000011.1"/>
</dbReference>
<evidence type="ECO:0000313" key="2">
    <source>
        <dbReference type="EMBL" id="GER23690.1"/>
    </source>
</evidence>